<dbReference type="GeneID" id="41701433"/>
<dbReference type="OrthoDB" id="10202at10239"/>
<evidence type="ECO:0000313" key="1">
    <source>
        <dbReference type="EMBL" id="ATY70228.1"/>
    </source>
</evidence>
<evidence type="ECO:0000313" key="2">
    <source>
        <dbReference type="Proteomes" id="UP000289333"/>
    </source>
</evidence>
<name>A0A2H4T2X3_9VIRU</name>
<dbReference type="KEGG" id="vg:41701433"/>
<protein>
    <submittedName>
        <fullName evidence="1">38 kDa protein</fullName>
    </submittedName>
</protein>
<dbReference type="Pfam" id="PF05152">
    <property type="entry name" value="DUF705"/>
    <property type="match status" value="1"/>
</dbReference>
<reference evidence="1" key="1">
    <citation type="journal article" date="2021" name="Virus">
        <title>The discovery, distribution and diversity of DNA viruses associated with Drosophila melanogaster in Europe.</title>
        <authorList>
            <person name="Wallace M.A."/>
            <person name="Coffman K.A."/>
            <person name="Gilbert C."/>
            <person name="Ravindran S."/>
            <person name="Albery G.F."/>
            <person name="Abbott J."/>
            <person name="Argyridou E."/>
            <person name="Bellosta P."/>
            <person name="Betancourt A.J."/>
            <person name="Colinet H."/>
            <person name="Eric K."/>
            <person name="Glaser-Schmitt A."/>
            <person name="Grath S."/>
            <person name="Jelic M."/>
            <person name="Kankare M."/>
            <person name="Kozeretska I."/>
            <person name="Loeschcke V."/>
            <person name="Montchamp-Moreau C."/>
            <person name="Ometto L."/>
            <person name="Onder B.S."/>
            <person name="Orengo D.J."/>
            <person name="Parsch J."/>
            <person name="Pascual M."/>
            <person name="Patenkovic A."/>
            <person name="Puerma E."/>
            <person name="Ritchie M.G."/>
            <person name="Rota-Stabelli O."/>
            <person name="Schou M.F."/>
            <person name="Serga S.V."/>
            <person name="Stamenkovic-Radak M."/>
            <person name="Tanaskovic M."/>
            <person name="Veselinovic M.S."/>
            <person name="Vieira J."/>
            <person name="Vieira C.P."/>
            <person name="Kapun M."/>
            <person name="Flatt T."/>
            <person name="Gonzalez J."/>
            <person name="Staubach F."/>
            <person name="Obbard D.J."/>
        </authorList>
    </citation>
    <scope>NUCLEOTIDE SEQUENCE</scope>
    <source>
        <strain evidence="1">DrosEU28 Tomelloso 2015</strain>
    </source>
</reference>
<dbReference type="CDD" id="cd01427">
    <property type="entry name" value="HAD_like"/>
    <property type="match status" value="1"/>
</dbReference>
<sequence>MSEICKPDLVIHPKYVKSLLRFDLDSYFNILYLEEVMHSFELIDPFLVTDYGVSRLEKVKLYQTFKDSLEKKSGIKPQYTSYSFDCEDQPIYSISFRAPRYVIWNETDDLTICATCVDRVDKYSLFAAYERAKAWSYSITNSESVIVFDLDETLISRECKKLECADQLLDCCRSVYDKIVLYSHGSNLHVDDNVTQFKSNAFDLVLSNNSSQDKPCNKNLLSLYNYFPNTIFTKATLVDDSLYNWTPEYSELIVPFQLSSVEHIIPLIK</sequence>
<keyword evidence="2" id="KW-1185">Reference proteome</keyword>
<dbReference type="Proteomes" id="UP000289333">
    <property type="component" value="Segment"/>
</dbReference>
<dbReference type="InterPro" id="IPR007827">
    <property type="entry name" value="DUF705"/>
</dbReference>
<proteinExistence type="predicted"/>
<dbReference type="EMBL" id="KY457233">
    <property type="protein sequence ID" value="ATY70228.1"/>
    <property type="molecule type" value="Genomic_DNA"/>
</dbReference>
<dbReference type="RefSeq" id="YP_009553435.1">
    <property type="nucleotide sequence ID" value="NC_040789.1"/>
</dbReference>
<accession>A0A2H4T2X3</accession>
<dbReference type="InterPro" id="IPR036412">
    <property type="entry name" value="HAD-like_sf"/>
</dbReference>
<dbReference type="SUPFAM" id="SSF56784">
    <property type="entry name" value="HAD-like"/>
    <property type="match status" value="1"/>
</dbReference>
<organism evidence="1">
    <name type="scientific">Tomelloso virus</name>
    <dbReference type="NCBI Taxonomy" id="2053981"/>
    <lineage>
        <taxon>Viruses</taxon>
        <taxon>Viruses incertae sedis</taxon>
        <taxon>Naldaviricetes</taxon>
        <taxon>Lefavirales</taxon>
        <taxon>Nudiviridae</taxon>
        <taxon>Alphanudivirus</taxon>
        <taxon>Alphanudivirus alterdromelanogasteris</taxon>
    </lineage>
</organism>